<accession>B3VM97</accession>
<evidence type="ECO:0000313" key="3">
    <source>
        <dbReference type="Proteomes" id="UP000000621"/>
    </source>
</evidence>
<sequence length="115" mass="11834">MQYRTKEFNMNKAQKGIVGFVGAVTVTWGALVAGPAVAQAIPPGPNTCVSGGGGFIGYGSYEDCDLWPDGSFWHRVSGGGPFAWGGSSGRVCDGFPVPPATDNDPKTPCPGVVMP</sequence>
<dbReference type="Proteomes" id="UP000000621">
    <property type="component" value="Segment"/>
</dbReference>
<keyword evidence="3" id="KW-1185">Reference proteome</keyword>
<dbReference type="EMBL" id="EU770222">
    <property type="protein sequence ID" value="ACF05167.1"/>
    <property type="molecule type" value="Genomic_DNA"/>
</dbReference>
<organism evidence="2 3">
    <name type="scientific">Mycobacterium phage Predator</name>
    <dbReference type="NCBI Taxonomy" id="543153"/>
    <lineage>
        <taxon>Viruses</taxon>
        <taxon>Duplodnaviria</taxon>
        <taxon>Heunggongvirae</taxon>
        <taxon>Uroviricota</taxon>
        <taxon>Caudoviricetes</taxon>
        <taxon>Predatorvirus</taxon>
        <taxon>Predatorvirus predator</taxon>
    </lineage>
</organism>
<dbReference type="OrthoDB" id="37916at10239"/>
<name>B3VM97_9CAUD</name>
<proteinExistence type="predicted"/>
<dbReference type="KEGG" id="vg:6450064"/>
<dbReference type="RefSeq" id="YP_002003428.1">
    <property type="nucleotide sequence ID" value="NC_011039.1"/>
</dbReference>
<reference evidence="2 3" key="1">
    <citation type="submission" date="2008-05" db="EMBL/GenBank/DDBJ databases">
        <authorList>
            <person name="Weber R.J."/>
            <person name="Jacobs-Sera D."/>
            <person name="Houtz J."/>
            <person name="Hendrix R.W."/>
            <person name="Hatfull G.H."/>
        </authorList>
    </citation>
    <scope>NUCLEOTIDE SEQUENCE [LARGE SCALE GENOMIC DNA]</scope>
</reference>
<evidence type="ECO:0000313" key="2">
    <source>
        <dbReference type="EMBL" id="ACF05167.1"/>
    </source>
</evidence>
<feature type="region of interest" description="Disordered" evidence="1">
    <location>
        <begin position="95"/>
        <end position="115"/>
    </location>
</feature>
<evidence type="ECO:0000256" key="1">
    <source>
        <dbReference type="SAM" id="MobiDB-lite"/>
    </source>
</evidence>
<gene>
    <name evidence="2" type="ORF">PREDATOR_70</name>
</gene>
<protein>
    <submittedName>
        <fullName evidence="2">Uncharacterized protein</fullName>
    </submittedName>
</protein>